<dbReference type="EMBL" id="CDMY01000698">
    <property type="protein sequence ID" value="CEM30598.1"/>
    <property type="molecule type" value="Genomic_DNA"/>
</dbReference>
<proteinExistence type="predicted"/>
<feature type="region of interest" description="Disordered" evidence="1">
    <location>
        <begin position="115"/>
        <end position="159"/>
    </location>
</feature>
<evidence type="ECO:0000313" key="2">
    <source>
        <dbReference type="EMBL" id="CEM30598.1"/>
    </source>
</evidence>
<keyword evidence="3" id="KW-1185">Reference proteome</keyword>
<gene>
    <name evidence="2" type="ORF">Vbra_18164</name>
</gene>
<evidence type="ECO:0000313" key="3">
    <source>
        <dbReference type="Proteomes" id="UP000041254"/>
    </source>
</evidence>
<dbReference type="VEuPathDB" id="CryptoDB:Vbra_18164"/>
<reference evidence="2 3" key="1">
    <citation type="submission" date="2014-11" db="EMBL/GenBank/DDBJ databases">
        <authorList>
            <person name="Zhu J."/>
            <person name="Qi W."/>
            <person name="Song R."/>
        </authorList>
    </citation>
    <scope>NUCLEOTIDE SEQUENCE [LARGE SCALE GENOMIC DNA]</scope>
</reference>
<feature type="compositionally biased region" description="Pro residues" evidence="1">
    <location>
        <begin position="141"/>
        <end position="153"/>
    </location>
</feature>
<dbReference type="AlphaFoldDB" id="A0A0G4GKQ3"/>
<dbReference type="PhylomeDB" id="A0A0G4GKQ3"/>
<name>A0A0G4GKQ3_VITBC</name>
<organism evidence="2 3">
    <name type="scientific">Vitrella brassicaformis (strain CCMP3155)</name>
    <dbReference type="NCBI Taxonomy" id="1169540"/>
    <lineage>
        <taxon>Eukaryota</taxon>
        <taxon>Sar</taxon>
        <taxon>Alveolata</taxon>
        <taxon>Colpodellida</taxon>
        <taxon>Vitrellaceae</taxon>
        <taxon>Vitrella</taxon>
    </lineage>
</organism>
<sequence length="334" mass="35779">MLFCLEIPAGSVTESGDIDAGHRLVEAVCQLLAETVAAHTADAGQRLLVVAIVKLLQQMINVGDELVTEGKATSNPFVDQIVQCEAIQQLRRRRDLPTEVTSFIQSLPKTVKVCSSSAAPDRSHRPAKHKTTAHIHSASGPPSPPCSPSPQPSSPVDTDALVDGLLSDDIETFTSAAKAIADRVTSAFVKRLAVRFGKEKELFRRLLMRLVDSGNEKCQLAAANVLYCLVRSTFLSEMGPSDRVSAVQDIFDIVTWTREDLSSEGGVGGDLGAEVDSFVASAIIAASSGGEPVPSTADEVTYMRLCVITAALQEAVTLDEARRLQLRVAFLQTH</sequence>
<evidence type="ECO:0000256" key="1">
    <source>
        <dbReference type="SAM" id="MobiDB-lite"/>
    </source>
</evidence>
<dbReference type="InParanoid" id="A0A0G4GKQ3"/>
<dbReference type="Proteomes" id="UP000041254">
    <property type="component" value="Unassembled WGS sequence"/>
</dbReference>
<protein>
    <submittedName>
        <fullName evidence="2">Uncharacterized protein</fullName>
    </submittedName>
</protein>
<accession>A0A0G4GKQ3</accession>